<reference evidence="3 4" key="2">
    <citation type="journal article" date="2016" name="Front. Microbiol.">
        <title>When Genome-Based Approach Meets the 'Old but Good': Revealing Genes Involved in the Antibacterial Activity of Pseudomonas sp. P482 against Soft Rot Pathogens.</title>
        <authorList>
            <person name="Krzyzanowska D.M."/>
            <person name="Ossowicki A."/>
            <person name="Rajewska M."/>
            <person name="Maciag T."/>
            <person name="Jablonska M."/>
            <person name="Obuchowski M."/>
            <person name="Heeb S."/>
            <person name="Jafra S."/>
        </authorList>
    </citation>
    <scope>NUCLEOTIDE SEQUENCE [LARGE SCALE GENOMIC DNA]</scope>
    <source>
        <strain evidence="3 4">P482</strain>
    </source>
</reference>
<dbReference type="InterPro" id="IPR006431">
    <property type="entry name" value="Phage_tape_meas_C"/>
</dbReference>
<dbReference type="Proteomes" id="UP000027121">
    <property type="component" value="Chromosome"/>
</dbReference>
<sequence length="1118" mass="117412">MTTIASLGLRIDSGDAVEAANDLDKLADAGKRSEESAGKTGRAWESALSGMHGDTRQIVQELQALNAKQAELAQQMITVGRAVTTAAAGMTAFKAGAEQAGQAQAALTTATDAGTQASRRAAETADEQQARLATMARASLEASEYVQSLNRATAQTAEVTSQANAVLSDNASRQAAINTRAQALLATEERLAGSAKTAAAAQRDQGQALDDLLGKIDPTVAAMSRLDQMEQKLQGFKASGALDPETFAEYKKKVDQARAALGNADAALSSTGMTAKATAAALRGVPAQFTDIFTSIVAGQPIMMVALQQGGQLKDMFGGLGPAARALGGYILGLINPFTVSAAAAVTLGYAFYKGSEEADAYGNALILTANSAGLTSDQLGSMAKQVSATVGTTGAAASVLASLAGSGKIAGDSFMDVAQAAVSMEEAAGRAVSETIAEFVKLADDPVKASVALNTQYNYLTSSVYSQIAALEQQGRHADAVKLATEAFADAINERTPKIIENLSWWERGYNAVAKAADQLKNIGRESIDDDIRQAELNLAGAERGDVGAFQNQKEMVTFYTDQLQFLKDKKAAQEEIAAFDRQEADANEKTIKAMAKVDALEKSAWTNSKKRSEALKEYERSLDIIRKKDPSDARLNPEAVARVRSNIAEQYKDPAGRTGAVDLSGFNTQKNALNSILAEYKNNQKELDAAQKAGIISQESYAAQRAAIVEQQKDEVTNAYQAEIAALEAAKGKAGTSAAQQIQLDQKIADARANMVKAQKDADSELAVLATNEEGRLRKQAQAVQTYTSALDQQVKALRLQGQRSAEGLGLGDRQRGLQDQQNGIADRINQQKLDLANQYGDGSRGMSLDEYNQKLAALDKTQRDLQETAIANYNDMTAAQGSWSAGASSAFQNYLESARDVAGQTKSLFTNAFSSMEDAVANFAISGKFSFADFTKSILADMARIATRQAASGLLSSIAGSALGAWFSGGSAPTSAGSTQAGYSPEIMDNFVSGQRAAGGPVAANSLYQVNELGPELLNQGGKTYLMMGAEGGTITPLGAGPVSAAAAGAGGGSSIQINAPVSVVVPDRSSEGMELDQELLQQNMQKQMKTAAERAVAESWRPGGISYRNANGRR</sequence>
<dbReference type="AlphaFoldDB" id="A0AAP0SEJ3"/>
<keyword evidence="4" id="KW-1185">Reference proteome</keyword>
<dbReference type="GeneID" id="98283287"/>
<dbReference type="KEGG" id="pdw:BV82_3069"/>
<feature type="domain" description="Bacteriophage tail tape measure C-terminal" evidence="2">
    <location>
        <begin position="884"/>
        <end position="958"/>
    </location>
</feature>
<reference evidence="3 4" key="1">
    <citation type="journal article" date="2014" name="Genome Announc.">
        <title>Genome Sequence of Pseudomonas sp. Strain P482, a Tomato Rhizosphere Isolate with Broad-Spectrum Antimicrobial Activity.</title>
        <authorList>
            <person name="Krzyzanowska D.M."/>
            <person name="Ossowicki A."/>
            <person name="Jafra S."/>
        </authorList>
    </citation>
    <scope>NUCLEOTIDE SEQUENCE [LARGE SCALE GENOMIC DNA]</scope>
    <source>
        <strain evidence="3 4">P482</strain>
    </source>
</reference>
<dbReference type="EMBL" id="CP071706">
    <property type="protein sequence ID" value="KDN98909.1"/>
    <property type="molecule type" value="Genomic_DNA"/>
</dbReference>
<protein>
    <submittedName>
        <fullName evidence="3">Phage tail tape measure protein</fullName>
    </submittedName>
</protein>
<dbReference type="InterPro" id="IPR009628">
    <property type="entry name" value="Phage_tape_measure_N"/>
</dbReference>
<accession>A0AAP0SEJ3</accession>
<name>A0AAP0SEJ3_9PSED</name>
<dbReference type="Pfam" id="PF09718">
    <property type="entry name" value="Tape_meas_lam_C"/>
    <property type="match status" value="1"/>
</dbReference>
<evidence type="ECO:0000313" key="3">
    <source>
        <dbReference type="EMBL" id="KDN98909.1"/>
    </source>
</evidence>
<dbReference type="RefSeq" id="WP_036995737.1">
    <property type="nucleotide sequence ID" value="NZ_CP071706.1"/>
</dbReference>
<evidence type="ECO:0000313" key="4">
    <source>
        <dbReference type="Proteomes" id="UP000027121"/>
    </source>
</evidence>
<organism evidence="3 4">
    <name type="scientific">Pseudomonas donghuensis</name>
    <dbReference type="NCBI Taxonomy" id="1163398"/>
    <lineage>
        <taxon>Bacteria</taxon>
        <taxon>Pseudomonadati</taxon>
        <taxon>Pseudomonadota</taxon>
        <taxon>Gammaproteobacteria</taxon>
        <taxon>Pseudomonadales</taxon>
        <taxon>Pseudomonadaceae</taxon>
        <taxon>Pseudomonas</taxon>
    </lineage>
</organism>
<dbReference type="NCBIfam" id="TIGR01541">
    <property type="entry name" value="tape_meas_lam_C"/>
    <property type="match status" value="1"/>
</dbReference>
<feature type="domain" description="Bacteriophage tail tape measure N-terminal" evidence="1">
    <location>
        <begin position="268"/>
        <end position="469"/>
    </location>
</feature>
<evidence type="ECO:0000259" key="1">
    <source>
        <dbReference type="Pfam" id="PF06791"/>
    </source>
</evidence>
<evidence type="ECO:0000259" key="2">
    <source>
        <dbReference type="Pfam" id="PF09718"/>
    </source>
</evidence>
<proteinExistence type="predicted"/>
<dbReference type="Pfam" id="PF06791">
    <property type="entry name" value="TMP_2"/>
    <property type="match status" value="1"/>
</dbReference>
<gene>
    <name evidence="3" type="ORF">BV82_3069</name>
</gene>